<dbReference type="EMBL" id="JAJGCB010000002">
    <property type="protein sequence ID" value="KAJ8994572.1"/>
    <property type="molecule type" value="Genomic_DNA"/>
</dbReference>
<organism evidence="8 9">
    <name type="scientific">Exophiala dermatitidis</name>
    <name type="common">Black yeast-like fungus</name>
    <name type="synonym">Wangiella dermatitidis</name>
    <dbReference type="NCBI Taxonomy" id="5970"/>
    <lineage>
        <taxon>Eukaryota</taxon>
        <taxon>Fungi</taxon>
        <taxon>Dikarya</taxon>
        <taxon>Ascomycota</taxon>
        <taxon>Pezizomycotina</taxon>
        <taxon>Eurotiomycetes</taxon>
        <taxon>Chaetothyriomycetidae</taxon>
        <taxon>Chaetothyriales</taxon>
        <taxon>Herpotrichiellaceae</taxon>
        <taxon>Exophiala</taxon>
    </lineage>
</organism>
<evidence type="ECO:0000256" key="2">
    <source>
        <dbReference type="ARBA" id="ARBA00022692"/>
    </source>
</evidence>
<dbReference type="GO" id="GO:0012505">
    <property type="term" value="C:endomembrane system"/>
    <property type="evidence" value="ECO:0007669"/>
    <property type="project" value="UniProtKB-SubCell"/>
</dbReference>
<proteinExistence type="predicted"/>
<name>A0AAN6F316_EXODE</name>
<dbReference type="Proteomes" id="UP001161757">
    <property type="component" value="Unassembled WGS sequence"/>
</dbReference>
<keyword evidence="4 6" id="KW-0472">Membrane</keyword>
<feature type="domain" description="DUF202" evidence="7">
    <location>
        <begin position="91"/>
        <end position="169"/>
    </location>
</feature>
<feature type="region of interest" description="Disordered" evidence="5">
    <location>
        <begin position="1"/>
        <end position="56"/>
    </location>
</feature>
<sequence length="193" mass="20990">MKFRFRGDSGTNPIAEADKPAAAASTEEGFPQAQPLSGDDARPTIAPDSMQTETEKVDIDAGEVDGGTWSTKNLKLWTEYVSLATLQAANRDHLSNEQTFLAWLSLADGMAILGVVVAQVSRIQQVLRPYEEDSIRYLLLGKPQACLCYGTACLILLIGAYRFFQQQHAMNRGFTVVGGYDVPLLGVFVGLVC</sequence>
<reference evidence="8" key="1">
    <citation type="submission" date="2023-01" db="EMBL/GenBank/DDBJ databases">
        <title>Exophiala dermititidis isolated from Cystic Fibrosis Patient.</title>
        <authorList>
            <person name="Kurbessoian T."/>
            <person name="Crocker A."/>
            <person name="Murante D."/>
            <person name="Hogan D.A."/>
            <person name="Stajich J.E."/>
        </authorList>
    </citation>
    <scope>NUCLEOTIDE SEQUENCE</scope>
    <source>
        <strain evidence="8">Ex8</strain>
    </source>
</reference>
<evidence type="ECO:0000256" key="3">
    <source>
        <dbReference type="ARBA" id="ARBA00022989"/>
    </source>
</evidence>
<protein>
    <recommendedName>
        <fullName evidence="7">DUF202 domain-containing protein</fullName>
    </recommendedName>
</protein>
<accession>A0AAN6F316</accession>
<dbReference type="InterPro" id="IPR003807">
    <property type="entry name" value="DUF202"/>
</dbReference>
<comment type="caution">
    <text evidence="8">The sequence shown here is derived from an EMBL/GenBank/DDBJ whole genome shotgun (WGS) entry which is preliminary data.</text>
</comment>
<feature type="transmembrane region" description="Helical" evidence="6">
    <location>
        <begin position="100"/>
        <end position="121"/>
    </location>
</feature>
<evidence type="ECO:0000256" key="1">
    <source>
        <dbReference type="ARBA" id="ARBA00004127"/>
    </source>
</evidence>
<dbReference type="Pfam" id="PF02656">
    <property type="entry name" value="DUF202"/>
    <property type="match status" value="1"/>
</dbReference>
<dbReference type="PANTHER" id="PTHR34187">
    <property type="entry name" value="FGR18P"/>
    <property type="match status" value="1"/>
</dbReference>
<evidence type="ECO:0000256" key="4">
    <source>
        <dbReference type="ARBA" id="ARBA00023136"/>
    </source>
</evidence>
<gene>
    <name evidence="8" type="ORF">HRR80_001284</name>
</gene>
<comment type="subcellular location">
    <subcellularLocation>
        <location evidence="1">Endomembrane system</location>
        <topology evidence="1">Multi-pass membrane protein</topology>
    </subcellularLocation>
</comment>
<evidence type="ECO:0000256" key="5">
    <source>
        <dbReference type="SAM" id="MobiDB-lite"/>
    </source>
</evidence>
<evidence type="ECO:0000313" key="9">
    <source>
        <dbReference type="Proteomes" id="UP001161757"/>
    </source>
</evidence>
<feature type="transmembrane region" description="Helical" evidence="6">
    <location>
        <begin position="141"/>
        <end position="164"/>
    </location>
</feature>
<evidence type="ECO:0000259" key="7">
    <source>
        <dbReference type="Pfam" id="PF02656"/>
    </source>
</evidence>
<keyword evidence="3 6" id="KW-1133">Transmembrane helix</keyword>
<keyword evidence="2 6" id="KW-0812">Transmembrane</keyword>
<dbReference type="PANTHER" id="PTHR34187:SF1">
    <property type="entry name" value="DUF202 DOMAIN-CONTAINING PROTEIN"/>
    <property type="match status" value="1"/>
</dbReference>
<evidence type="ECO:0000313" key="8">
    <source>
        <dbReference type="EMBL" id="KAJ8994572.1"/>
    </source>
</evidence>
<evidence type="ECO:0000256" key="6">
    <source>
        <dbReference type="SAM" id="Phobius"/>
    </source>
</evidence>
<dbReference type="AlphaFoldDB" id="A0AAN6F316"/>
<dbReference type="InterPro" id="IPR052053">
    <property type="entry name" value="IM_YidH-like"/>
</dbReference>